<comment type="caution">
    <text evidence="3">The sequence shown here is derived from an EMBL/GenBank/DDBJ whole genome shotgun (WGS) entry which is preliminary data.</text>
</comment>
<feature type="compositionally biased region" description="Polar residues" evidence="2">
    <location>
        <begin position="41"/>
        <end position="51"/>
    </location>
</feature>
<feature type="compositionally biased region" description="Basic and acidic residues" evidence="2">
    <location>
        <begin position="8"/>
        <end position="18"/>
    </location>
</feature>
<dbReference type="PANTHER" id="PTHR11505">
    <property type="entry name" value="L1 TRANSPOSABLE ELEMENT-RELATED"/>
    <property type="match status" value="1"/>
</dbReference>
<feature type="coiled-coil region" evidence="1">
    <location>
        <begin position="141"/>
        <end position="175"/>
    </location>
</feature>
<dbReference type="InterPro" id="IPR004244">
    <property type="entry name" value="Transposase_22"/>
</dbReference>
<proteinExistence type="predicted"/>
<evidence type="ECO:0000256" key="2">
    <source>
        <dbReference type="SAM" id="MobiDB-lite"/>
    </source>
</evidence>
<keyword evidence="1" id="KW-0175">Coiled coil</keyword>
<evidence type="ECO:0000313" key="4">
    <source>
        <dbReference type="Proteomes" id="UP000828390"/>
    </source>
</evidence>
<dbReference type="Proteomes" id="UP000828390">
    <property type="component" value="Unassembled WGS sequence"/>
</dbReference>
<dbReference type="AlphaFoldDB" id="A0A9D4GWM8"/>
<dbReference type="SUPFAM" id="SSF57997">
    <property type="entry name" value="Tropomyosin"/>
    <property type="match status" value="1"/>
</dbReference>
<organism evidence="3 4">
    <name type="scientific">Dreissena polymorpha</name>
    <name type="common">Zebra mussel</name>
    <name type="synonym">Mytilus polymorpha</name>
    <dbReference type="NCBI Taxonomy" id="45954"/>
    <lineage>
        <taxon>Eukaryota</taxon>
        <taxon>Metazoa</taxon>
        <taxon>Spiralia</taxon>
        <taxon>Lophotrochozoa</taxon>
        <taxon>Mollusca</taxon>
        <taxon>Bivalvia</taxon>
        <taxon>Autobranchia</taxon>
        <taxon>Heteroconchia</taxon>
        <taxon>Euheterodonta</taxon>
        <taxon>Imparidentia</taxon>
        <taxon>Neoheterodontei</taxon>
        <taxon>Myida</taxon>
        <taxon>Dreissenoidea</taxon>
        <taxon>Dreissenidae</taxon>
        <taxon>Dreissena</taxon>
    </lineage>
</organism>
<keyword evidence="4" id="KW-1185">Reference proteome</keyword>
<gene>
    <name evidence="3" type="ORF">DPMN_126080</name>
</gene>
<feature type="region of interest" description="Disordered" evidence="2">
    <location>
        <begin position="1"/>
        <end position="58"/>
    </location>
</feature>
<reference evidence="3" key="2">
    <citation type="submission" date="2020-11" db="EMBL/GenBank/DDBJ databases">
        <authorList>
            <person name="McCartney M.A."/>
            <person name="Auch B."/>
            <person name="Kono T."/>
            <person name="Mallez S."/>
            <person name="Becker A."/>
            <person name="Gohl D.M."/>
            <person name="Silverstein K.A.T."/>
            <person name="Koren S."/>
            <person name="Bechman K.B."/>
            <person name="Herman A."/>
            <person name="Abrahante J.E."/>
            <person name="Garbe J."/>
        </authorList>
    </citation>
    <scope>NUCLEOTIDE SEQUENCE</scope>
    <source>
        <strain evidence="3">Duluth1</strain>
        <tissue evidence="3">Whole animal</tissue>
    </source>
</reference>
<dbReference type="Gene3D" id="3.30.70.1820">
    <property type="entry name" value="L1 transposable element, RRM domain"/>
    <property type="match status" value="1"/>
</dbReference>
<dbReference type="Gene3D" id="1.20.5.340">
    <property type="match status" value="1"/>
</dbReference>
<sequence length="362" mass="41328">MSPKKSKNSKEGKKENLSSKRKTISPIETEQASTGFPHIKTCQTGSNSSVNNDDEAKRVNRSTTPTHFTFGSTVNSSQYHIPEYNWNMNFPGAPQYGTQFGIASPPCNQFGTFSQGSQVPPMGASEMIEDVKKIKTQVSKIDKIEECMNKMIKRVEFLEEKVNSIETSLNFFNEQFEMTKKTLTESKNQIKDFHEKVTKIEDTLHTYDKKITQIDEATDKLEFHSLRENLLFHGIAETSSQENCDEIIKTLIKEALHIDKNIILDRVHRIGQSKPSKTRPIVAKFHLYEDRELVRKTAIERSQDLKALHQGIGIQQTRGTLEKRRNKQHLVDRERAAGRTTKWAGPKLLSRGADGNFREVNM</sequence>
<name>A0A9D4GWM8_DREPO</name>
<protein>
    <submittedName>
        <fullName evidence="3">Uncharacterized protein</fullName>
    </submittedName>
</protein>
<accession>A0A9D4GWM8</accession>
<reference evidence="3" key="1">
    <citation type="journal article" date="2019" name="bioRxiv">
        <title>The Genome of the Zebra Mussel, Dreissena polymorpha: A Resource for Invasive Species Research.</title>
        <authorList>
            <person name="McCartney M.A."/>
            <person name="Auch B."/>
            <person name="Kono T."/>
            <person name="Mallez S."/>
            <person name="Zhang Y."/>
            <person name="Obille A."/>
            <person name="Becker A."/>
            <person name="Abrahante J.E."/>
            <person name="Garbe J."/>
            <person name="Badalamenti J.P."/>
            <person name="Herman A."/>
            <person name="Mangelson H."/>
            <person name="Liachko I."/>
            <person name="Sullivan S."/>
            <person name="Sone E.D."/>
            <person name="Koren S."/>
            <person name="Silverstein K.A.T."/>
            <person name="Beckman K.B."/>
            <person name="Gohl D.M."/>
        </authorList>
    </citation>
    <scope>NUCLEOTIDE SEQUENCE</scope>
    <source>
        <strain evidence="3">Duluth1</strain>
        <tissue evidence="3">Whole animal</tissue>
    </source>
</reference>
<evidence type="ECO:0000256" key="1">
    <source>
        <dbReference type="SAM" id="Coils"/>
    </source>
</evidence>
<dbReference type="EMBL" id="JAIWYP010000005">
    <property type="protein sequence ID" value="KAH3824247.1"/>
    <property type="molecule type" value="Genomic_DNA"/>
</dbReference>
<evidence type="ECO:0000313" key="3">
    <source>
        <dbReference type="EMBL" id="KAH3824247.1"/>
    </source>
</evidence>